<accession>A0A291GTR2</accession>
<sequence length="119" mass="13400">MSEQNPPAYAIAMLHDVHVTDELLTYMEVVEQTMVPFGGRWISHGRTPELLEGSRREDVVIIGFPDLAAARSWYESRAYQEIAPLRQRHSAATMVLLEGVGEDYTSLSTVEKLRRAVSP</sequence>
<dbReference type="EMBL" id="CP023564">
    <property type="protein sequence ID" value="ATG53601.1"/>
    <property type="molecule type" value="Genomic_DNA"/>
</dbReference>
<keyword evidence="3" id="KW-1185">Reference proteome</keyword>
<dbReference type="SUPFAM" id="SSF54909">
    <property type="entry name" value="Dimeric alpha+beta barrel"/>
    <property type="match status" value="1"/>
</dbReference>
<dbReference type="AlphaFoldDB" id="A0A291GTR2"/>
<name>A0A291GTR2_9MICO</name>
<evidence type="ECO:0000313" key="3">
    <source>
        <dbReference type="Proteomes" id="UP000217889"/>
    </source>
</evidence>
<dbReference type="PANTHER" id="PTHR41521">
    <property type="match status" value="1"/>
</dbReference>
<dbReference type="Proteomes" id="UP000217889">
    <property type="component" value="Chromosome"/>
</dbReference>
<evidence type="ECO:0000313" key="2">
    <source>
        <dbReference type="EMBL" id="ATG53601.1"/>
    </source>
</evidence>
<dbReference type="InterPro" id="IPR010753">
    <property type="entry name" value="DUF1330"/>
</dbReference>
<dbReference type="Gene3D" id="3.30.70.100">
    <property type="match status" value="1"/>
</dbReference>
<gene>
    <name evidence="2" type="ORF">CFK41_01520</name>
</gene>
<dbReference type="InterPro" id="IPR011008">
    <property type="entry name" value="Dimeric_a/b-barrel"/>
</dbReference>
<protein>
    <recommendedName>
        <fullName evidence="1">DUF1330 domain-containing protein</fullName>
    </recommendedName>
</protein>
<dbReference type="RefSeq" id="WP_096798080.1">
    <property type="nucleotide sequence ID" value="NZ_CP023564.1"/>
</dbReference>
<organism evidence="2 3">
    <name type="scientific">Brachybacterium ginsengisoli</name>
    <dbReference type="NCBI Taxonomy" id="1331682"/>
    <lineage>
        <taxon>Bacteria</taxon>
        <taxon>Bacillati</taxon>
        <taxon>Actinomycetota</taxon>
        <taxon>Actinomycetes</taxon>
        <taxon>Micrococcales</taxon>
        <taxon>Dermabacteraceae</taxon>
        <taxon>Brachybacterium</taxon>
    </lineage>
</organism>
<dbReference type="Pfam" id="PF07045">
    <property type="entry name" value="DUF1330"/>
    <property type="match status" value="1"/>
</dbReference>
<dbReference type="PANTHER" id="PTHR41521:SF4">
    <property type="entry name" value="BLR0684 PROTEIN"/>
    <property type="match status" value="1"/>
</dbReference>
<reference evidence="2 3" key="1">
    <citation type="journal article" date="2014" name="Int. J. Syst. Evol. Microbiol.">
        <title>Brachybacterium ginsengisoli sp. nov., isolated from soil of a ginseng field.</title>
        <authorList>
            <person name="Hoang V.A."/>
            <person name="Kim Y.J."/>
            <person name="Nguyen N.L."/>
            <person name="Yang D.C."/>
        </authorList>
    </citation>
    <scope>NUCLEOTIDE SEQUENCE [LARGE SCALE GENOMIC DNA]</scope>
    <source>
        <strain evidence="2 3">DCY80</strain>
    </source>
</reference>
<proteinExistence type="predicted"/>
<feature type="domain" description="DUF1330" evidence="1">
    <location>
        <begin position="7"/>
        <end position="100"/>
    </location>
</feature>
<dbReference type="OrthoDB" id="9806380at2"/>
<evidence type="ECO:0000259" key="1">
    <source>
        <dbReference type="Pfam" id="PF07045"/>
    </source>
</evidence>
<dbReference type="KEGG" id="bgg:CFK41_01520"/>